<dbReference type="NCBIfam" id="TIGR01347">
    <property type="entry name" value="sucB"/>
    <property type="match status" value="1"/>
</dbReference>
<dbReference type="InterPro" id="IPR000089">
    <property type="entry name" value="Biotin_lipoyl"/>
</dbReference>
<dbReference type="GO" id="GO:0006099">
    <property type="term" value="P:tricarboxylic acid cycle"/>
    <property type="evidence" value="ECO:0007669"/>
    <property type="project" value="UniProtKB-UniRule"/>
</dbReference>
<dbReference type="PANTHER" id="PTHR43416:SF5">
    <property type="entry name" value="DIHYDROLIPOYLLYSINE-RESIDUE SUCCINYLTRANSFERASE COMPONENT OF 2-OXOGLUTARATE DEHYDROGENASE COMPLEX, MITOCHONDRIAL"/>
    <property type="match status" value="1"/>
</dbReference>
<dbReference type="FunFam" id="3.30.559.10:FF:000007">
    <property type="entry name" value="Dihydrolipoamide acetyltransferase component of pyruvate dehydrogenase complex"/>
    <property type="match status" value="1"/>
</dbReference>
<comment type="function">
    <text evidence="2 13">E2 component of the 2-oxoglutarate dehydrogenase (OGDH) complex which catalyzes the second step in the conversion of 2-oxoglutarate to succinyl-CoA and CO(2).</text>
</comment>
<dbReference type="NCBIfam" id="NF004309">
    <property type="entry name" value="PRK05704.1"/>
    <property type="match status" value="1"/>
</dbReference>
<evidence type="ECO:0000256" key="8">
    <source>
        <dbReference type="ARBA" id="ARBA00022532"/>
    </source>
</evidence>
<evidence type="ECO:0000256" key="9">
    <source>
        <dbReference type="ARBA" id="ARBA00022679"/>
    </source>
</evidence>
<dbReference type="Gene3D" id="3.30.559.10">
    <property type="entry name" value="Chloramphenicol acetyltransferase-like domain"/>
    <property type="match status" value="1"/>
</dbReference>
<dbReference type="SUPFAM" id="SSF47005">
    <property type="entry name" value="Peripheral subunit-binding domain of 2-oxo acid dehydrogenase complex"/>
    <property type="match status" value="1"/>
</dbReference>
<evidence type="ECO:0000256" key="13">
    <source>
        <dbReference type="RuleBase" id="RU361138"/>
    </source>
</evidence>
<evidence type="ECO:0000259" key="15">
    <source>
        <dbReference type="PROSITE" id="PS50968"/>
    </source>
</evidence>
<dbReference type="RefSeq" id="WP_198881961.1">
    <property type="nucleotide sequence ID" value="NZ_JAEKJA010000007.1"/>
</dbReference>
<sequence>MTDIRVPNLGESVTEATISQWFKSQGDAVTADEPLLELETDKVTVEVPAPAAGTLSEITVKAGETVEVGTLLGQIAEGEGAAAAKPAEKPAAAAEAAPAEAAPAPAANGSTGAAPTEVRVPALGESVTEATVSQILKKEGDSVAADEPLVELETDKVSVEVPAPVAGTIASLAVKEGDTVEVGGLIGAIAGGAAPAAKAEPAKAAAPAPAKSGGTGMPPAPSAQKALTEAGLSADQVEGTGKRGQVLKGDALAAIEKGIAAKEAPAPAKAPRAPSATGDAEREERVTMTRLRRTIARRLKDAQNTAAMLTTFNDVDMSAVMDLRKQYKDTFEKKHGVKLGFMAFFSKACVQALKDVPAVNAEIDGDDLIYKNYYHLGIAVGTDKGLVVPVVRDADELSFAGIEKTIADFGKRARDGQLKLDEMQGGTFTITNGGIYGSLMSTPILNAPQSGILGMHRIEQRPVAIGGEVKIRPMMYLALSYDHRIVDGKEAVTFLVRVKEAIEDPQRLLLDL</sequence>
<keyword evidence="8 13" id="KW-0816">Tricarboxylic acid cycle</keyword>
<comment type="cofactor">
    <cofactor evidence="1">
        <name>(R)-lipoate</name>
        <dbReference type="ChEBI" id="CHEBI:83088"/>
    </cofactor>
</comment>
<dbReference type="GO" id="GO:0005829">
    <property type="term" value="C:cytosol"/>
    <property type="evidence" value="ECO:0007669"/>
    <property type="project" value="TreeGrafter"/>
</dbReference>
<dbReference type="InterPro" id="IPR003016">
    <property type="entry name" value="2-oxoA_DH_lipoyl-BS"/>
</dbReference>
<evidence type="ECO:0000256" key="1">
    <source>
        <dbReference type="ARBA" id="ARBA00001938"/>
    </source>
</evidence>
<name>A0A934IPS3_9HYPH</name>
<evidence type="ECO:0000259" key="16">
    <source>
        <dbReference type="PROSITE" id="PS51826"/>
    </source>
</evidence>
<dbReference type="SUPFAM" id="SSF51230">
    <property type="entry name" value="Single hybrid motif"/>
    <property type="match status" value="2"/>
</dbReference>
<dbReference type="AlphaFoldDB" id="A0A934IPS3"/>
<evidence type="ECO:0000256" key="6">
    <source>
        <dbReference type="ARBA" id="ARBA00012945"/>
    </source>
</evidence>
<dbReference type="PROSITE" id="PS00189">
    <property type="entry name" value="LIPOYL"/>
    <property type="match status" value="2"/>
</dbReference>
<dbReference type="GO" id="GO:0045252">
    <property type="term" value="C:oxoglutarate dehydrogenase complex"/>
    <property type="evidence" value="ECO:0007669"/>
    <property type="project" value="UniProtKB-UniRule"/>
</dbReference>
<dbReference type="Proteomes" id="UP000609531">
    <property type="component" value="Unassembled WGS sequence"/>
</dbReference>
<dbReference type="CDD" id="cd06849">
    <property type="entry name" value="lipoyl_domain"/>
    <property type="match status" value="2"/>
</dbReference>
<dbReference type="InterPro" id="IPR036625">
    <property type="entry name" value="E3-bd_dom_sf"/>
</dbReference>
<proteinExistence type="inferred from homology"/>
<dbReference type="EC" id="2.3.1.61" evidence="6 13"/>
<feature type="compositionally biased region" description="Low complexity" evidence="14">
    <location>
        <begin position="263"/>
        <end position="276"/>
    </location>
</feature>
<organism evidence="17 18">
    <name type="scientific">Acuticoccus mangrovi</name>
    <dbReference type="NCBI Taxonomy" id="2796142"/>
    <lineage>
        <taxon>Bacteria</taxon>
        <taxon>Pseudomonadati</taxon>
        <taxon>Pseudomonadota</taxon>
        <taxon>Alphaproteobacteria</taxon>
        <taxon>Hyphomicrobiales</taxon>
        <taxon>Amorphaceae</taxon>
        <taxon>Acuticoccus</taxon>
    </lineage>
</organism>
<comment type="similarity">
    <text evidence="4 13">Belongs to the 2-oxoacid dehydrogenase family.</text>
</comment>
<feature type="domain" description="Lipoyl-binding" evidence="15">
    <location>
        <begin position="1"/>
        <end position="76"/>
    </location>
</feature>
<evidence type="ECO:0000256" key="7">
    <source>
        <dbReference type="ARBA" id="ARBA00019511"/>
    </source>
</evidence>
<dbReference type="GO" id="GO:0006554">
    <property type="term" value="P:lysine catabolic process"/>
    <property type="evidence" value="ECO:0007669"/>
    <property type="project" value="UniProtKB-UniRule"/>
</dbReference>
<keyword evidence="18" id="KW-1185">Reference proteome</keyword>
<evidence type="ECO:0000256" key="10">
    <source>
        <dbReference type="ARBA" id="ARBA00022823"/>
    </source>
</evidence>
<dbReference type="Gene3D" id="4.10.320.10">
    <property type="entry name" value="E3-binding domain"/>
    <property type="match status" value="1"/>
</dbReference>
<dbReference type="Pfam" id="PF02817">
    <property type="entry name" value="E3_binding"/>
    <property type="match status" value="1"/>
</dbReference>
<feature type="domain" description="Peripheral subunit-binding (PSBD)" evidence="16">
    <location>
        <begin position="218"/>
        <end position="255"/>
    </location>
</feature>
<dbReference type="InterPro" id="IPR001078">
    <property type="entry name" value="2-oxoacid_DH_actylTfrase"/>
</dbReference>
<dbReference type="PANTHER" id="PTHR43416">
    <property type="entry name" value="DIHYDROLIPOYLLYSINE-RESIDUE SUCCINYLTRANSFERASE COMPONENT OF 2-OXOGLUTARATE DEHYDROGENASE COMPLEX, MITOCHONDRIAL-RELATED"/>
    <property type="match status" value="1"/>
</dbReference>
<dbReference type="Pfam" id="PF00198">
    <property type="entry name" value="2-oxoacid_dh"/>
    <property type="match status" value="1"/>
</dbReference>
<reference evidence="17" key="1">
    <citation type="submission" date="2020-12" db="EMBL/GenBank/DDBJ databases">
        <title>Bacterial taxonomy.</title>
        <authorList>
            <person name="Pan X."/>
        </authorList>
    </citation>
    <scope>NUCLEOTIDE SEQUENCE</scope>
    <source>
        <strain evidence="17">B2012</strain>
    </source>
</reference>
<dbReference type="PROSITE" id="PS50968">
    <property type="entry name" value="BIOTINYL_LIPOYL"/>
    <property type="match status" value="2"/>
</dbReference>
<gene>
    <name evidence="17" type="primary">odhB</name>
    <name evidence="17" type="ORF">JCR33_10290</name>
</gene>
<evidence type="ECO:0000313" key="17">
    <source>
        <dbReference type="EMBL" id="MBJ3776077.1"/>
    </source>
</evidence>
<dbReference type="InterPro" id="IPR004167">
    <property type="entry name" value="PSBD"/>
</dbReference>
<dbReference type="InterPro" id="IPR006255">
    <property type="entry name" value="SucB"/>
</dbReference>
<dbReference type="Pfam" id="PF00364">
    <property type="entry name" value="Biotin_lipoyl"/>
    <property type="match status" value="2"/>
</dbReference>
<dbReference type="PROSITE" id="PS51826">
    <property type="entry name" value="PSBD"/>
    <property type="match status" value="1"/>
</dbReference>
<comment type="pathway">
    <text evidence="3 13">Amino-acid degradation; L-lysine degradation via saccharopine pathway; glutaryl-CoA from L-lysine: step 6/6.</text>
</comment>
<feature type="region of interest" description="Disordered" evidence="14">
    <location>
        <begin position="263"/>
        <end position="285"/>
    </location>
</feature>
<feature type="compositionally biased region" description="Low complexity" evidence="14">
    <location>
        <begin position="86"/>
        <end position="107"/>
    </location>
</feature>
<feature type="domain" description="Lipoyl-binding" evidence="15">
    <location>
        <begin position="115"/>
        <end position="190"/>
    </location>
</feature>
<comment type="subunit">
    <text evidence="5">Forms a 24-polypeptide structural core with octahedral symmetry. Part of the 2-oxoglutarate dehydrogenase (OGDH) complex composed of E1 (2-oxoglutarate dehydrogenase), E2 (dihydrolipoamide succinyltransferase) and E3 (dihydrolipoamide dehydrogenase); the complex contains multiple copies of the three enzymatic components (E1, E2 and E3).</text>
</comment>
<evidence type="ECO:0000313" key="18">
    <source>
        <dbReference type="Proteomes" id="UP000609531"/>
    </source>
</evidence>
<dbReference type="InterPro" id="IPR050537">
    <property type="entry name" value="2-oxoacid_dehydrogenase"/>
</dbReference>
<keyword evidence="9 13" id="KW-0808">Transferase</keyword>
<evidence type="ECO:0000256" key="12">
    <source>
        <dbReference type="ARBA" id="ARBA00052761"/>
    </source>
</evidence>
<evidence type="ECO:0000256" key="11">
    <source>
        <dbReference type="ARBA" id="ARBA00023315"/>
    </source>
</evidence>
<dbReference type="InterPro" id="IPR011053">
    <property type="entry name" value="Single_hybrid_motif"/>
</dbReference>
<dbReference type="SUPFAM" id="SSF52777">
    <property type="entry name" value="CoA-dependent acyltransferases"/>
    <property type="match status" value="1"/>
</dbReference>
<evidence type="ECO:0000256" key="3">
    <source>
        <dbReference type="ARBA" id="ARBA00005145"/>
    </source>
</evidence>
<feature type="region of interest" description="Disordered" evidence="14">
    <location>
        <begin position="204"/>
        <end position="228"/>
    </location>
</feature>
<keyword evidence="10 13" id="KW-0450">Lipoyl</keyword>
<evidence type="ECO:0000256" key="14">
    <source>
        <dbReference type="SAM" id="MobiDB-lite"/>
    </source>
</evidence>
<comment type="catalytic activity">
    <reaction evidence="12 13">
        <text>N(6)-[(R)-dihydrolipoyl]-L-lysyl-[protein] + succinyl-CoA = N(6)-[(R)-S(8)-succinyldihydrolipoyl]-L-lysyl-[protein] + CoA</text>
        <dbReference type="Rhea" id="RHEA:15213"/>
        <dbReference type="Rhea" id="RHEA-COMP:10475"/>
        <dbReference type="Rhea" id="RHEA-COMP:20092"/>
        <dbReference type="ChEBI" id="CHEBI:57287"/>
        <dbReference type="ChEBI" id="CHEBI:57292"/>
        <dbReference type="ChEBI" id="CHEBI:83100"/>
        <dbReference type="ChEBI" id="CHEBI:83120"/>
        <dbReference type="EC" id="2.3.1.61"/>
    </reaction>
</comment>
<feature type="region of interest" description="Disordered" evidence="14">
    <location>
        <begin position="86"/>
        <end position="114"/>
    </location>
</feature>
<keyword evidence="11 13" id="KW-0012">Acyltransferase</keyword>
<accession>A0A934IPS3</accession>
<dbReference type="InterPro" id="IPR023213">
    <property type="entry name" value="CAT-like_dom_sf"/>
</dbReference>
<evidence type="ECO:0000256" key="5">
    <source>
        <dbReference type="ARBA" id="ARBA00011666"/>
    </source>
</evidence>
<dbReference type="GO" id="GO:0004149">
    <property type="term" value="F:dihydrolipoyllysine-residue succinyltransferase activity"/>
    <property type="evidence" value="ECO:0007669"/>
    <property type="project" value="UniProtKB-UniRule"/>
</dbReference>
<evidence type="ECO:0000256" key="2">
    <source>
        <dbReference type="ARBA" id="ARBA00004052"/>
    </source>
</evidence>
<protein>
    <recommendedName>
        <fullName evidence="7 13">Dihydrolipoyllysine-residue succinyltransferase component of 2-oxoglutarate dehydrogenase complex</fullName>
        <ecNumber evidence="6 13">2.3.1.61</ecNumber>
    </recommendedName>
    <alternativeName>
        <fullName evidence="13">2-oxoglutarate dehydrogenase complex component E2</fullName>
    </alternativeName>
</protein>
<comment type="caution">
    <text evidence="17">The sequence shown here is derived from an EMBL/GenBank/DDBJ whole genome shotgun (WGS) entry which is preliminary data.</text>
</comment>
<dbReference type="Gene3D" id="2.40.50.100">
    <property type="match status" value="2"/>
</dbReference>
<evidence type="ECO:0000256" key="4">
    <source>
        <dbReference type="ARBA" id="ARBA00007317"/>
    </source>
</evidence>
<dbReference type="EMBL" id="JAEKJA010000007">
    <property type="protein sequence ID" value="MBJ3776077.1"/>
    <property type="molecule type" value="Genomic_DNA"/>
</dbReference>